<keyword evidence="5" id="KW-1185">Reference proteome</keyword>
<feature type="transmembrane region" description="Helical" evidence="1">
    <location>
        <begin position="28"/>
        <end position="49"/>
    </location>
</feature>
<protein>
    <submittedName>
        <fullName evidence="3">DUF3930 domain-containing protein</fullName>
    </submittedName>
</protein>
<name>A0A090ZHH5_9BACI</name>
<dbReference type="InterPro" id="IPR025172">
    <property type="entry name" value="DUF3930"/>
</dbReference>
<keyword evidence="1" id="KW-1133">Transmembrane helix</keyword>
<accession>A0A090ZHH5</accession>
<evidence type="ECO:0000313" key="3">
    <source>
        <dbReference type="EMBL" id="RFT67541.1"/>
    </source>
</evidence>
<evidence type="ECO:0000313" key="2">
    <source>
        <dbReference type="EMBL" id="KFN03686.1"/>
    </source>
</evidence>
<comment type="caution">
    <text evidence="2">The sequence shown here is derived from an EMBL/GenBank/DDBJ whole genome shotgun (WGS) entry which is preliminary data.</text>
</comment>
<organism evidence="2 4">
    <name type="scientific">Bacillus clarus</name>
    <dbReference type="NCBI Taxonomy" id="2338372"/>
    <lineage>
        <taxon>Bacteria</taxon>
        <taxon>Bacillati</taxon>
        <taxon>Bacillota</taxon>
        <taxon>Bacilli</taxon>
        <taxon>Bacillales</taxon>
        <taxon>Bacillaceae</taxon>
        <taxon>Bacillus</taxon>
        <taxon>Bacillus cereus group</taxon>
    </lineage>
</organism>
<sequence>MEYQYEVEQTKEEIMHEDKWADSLIKGLFIFLIIAGIPYTAYVFVQFLLSF</sequence>
<dbReference type="RefSeq" id="WP_080743589.1">
    <property type="nucleotide sequence ID" value="NZ_JMQC01000008.1"/>
</dbReference>
<dbReference type="Proteomes" id="UP000029389">
    <property type="component" value="Unassembled WGS sequence"/>
</dbReference>
<dbReference type="Proteomes" id="UP000264294">
    <property type="component" value="Unassembled WGS sequence"/>
</dbReference>
<dbReference type="EMBL" id="QVOD01000006">
    <property type="protein sequence ID" value="RFT67541.1"/>
    <property type="molecule type" value="Genomic_DNA"/>
</dbReference>
<dbReference type="AlphaFoldDB" id="A0A090ZHH5"/>
<evidence type="ECO:0000313" key="5">
    <source>
        <dbReference type="Proteomes" id="UP000264294"/>
    </source>
</evidence>
<keyword evidence="1" id="KW-0472">Membrane</keyword>
<reference evidence="2 4" key="1">
    <citation type="submission" date="2014-04" db="EMBL/GenBank/DDBJ databases">
        <authorList>
            <person name="Bishop-Lilly K.A."/>
            <person name="Broomall S.M."/>
            <person name="Chain P.S."/>
            <person name="Chertkov O."/>
            <person name="Coyne S.R."/>
            <person name="Daligault H.E."/>
            <person name="Davenport K.W."/>
            <person name="Erkkila T."/>
            <person name="Frey K.G."/>
            <person name="Gibbons H.S."/>
            <person name="Gu W."/>
            <person name="Jaissle J."/>
            <person name="Johnson S.L."/>
            <person name="Koroleva G.I."/>
            <person name="Ladner J.T."/>
            <person name="Lo C.-C."/>
            <person name="Minogue T.D."/>
            <person name="Munk C."/>
            <person name="Palacios G.F."/>
            <person name="Redden C.L."/>
            <person name="Rosenzweig C.N."/>
            <person name="Scholz M.B."/>
            <person name="Teshima H."/>
            <person name="Xu Y."/>
        </authorList>
    </citation>
    <scope>NUCLEOTIDE SEQUENCE [LARGE SCALE GENOMIC DNA]</scope>
    <source>
        <strain evidence="2 4">BHP</strain>
    </source>
</reference>
<evidence type="ECO:0000313" key="4">
    <source>
        <dbReference type="Proteomes" id="UP000029389"/>
    </source>
</evidence>
<dbReference type="EMBL" id="JMQC01000008">
    <property type="protein sequence ID" value="KFN03686.1"/>
    <property type="molecule type" value="Genomic_DNA"/>
</dbReference>
<keyword evidence="1" id="KW-0812">Transmembrane</keyword>
<evidence type="ECO:0000256" key="1">
    <source>
        <dbReference type="SAM" id="Phobius"/>
    </source>
</evidence>
<dbReference type="PATRIC" id="fig|1405.8.peg.4896"/>
<dbReference type="Pfam" id="PF13067">
    <property type="entry name" value="DUF3930"/>
    <property type="match status" value="1"/>
</dbReference>
<reference evidence="3 5" key="2">
    <citation type="submission" date="2018-08" db="EMBL/GenBank/DDBJ databases">
        <title>Bacillus clarus sp. nov. strain PS00077A.</title>
        <authorList>
            <person name="Mendez Acevedo M."/>
            <person name="Carroll L."/>
            <person name="Mukherjee M."/>
            <person name="Wiedmann M."/>
            <person name="Kovac J."/>
        </authorList>
    </citation>
    <scope>NUCLEOTIDE SEQUENCE [LARGE SCALE GENOMIC DNA]</scope>
    <source>
        <strain evidence="3 5">PS00077A</strain>
    </source>
</reference>
<gene>
    <name evidence="3" type="ORF">D0U04_07080</name>
    <name evidence="2" type="ORF">DJ93_4759</name>
</gene>
<proteinExistence type="predicted"/>